<dbReference type="PROSITE" id="PS00012">
    <property type="entry name" value="PHOSPHOPANTETHEINE"/>
    <property type="match status" value="1"/>
</dbReference>
<dbReference type="PANTHER" id="PTHR44845:SF6">
    <property type="entry name" value="BETA-ALANINE-ACTIVATING ENZYME"/>
    <property type="match status" value="1"/>
</dbReference>
<dbReference type="PANTHER" id="PTHR44845">
    <property type="entry name" value="CARRIER DOMAIN-CONTAINING PROTEIN"/>
    <property type="match status" value="1"/>
</dbReference>
<gene>
    <name evidence="4" type="ORF">Pa4123_05870</name>
</gene>
<sequence length="77" mass="8407">MRTRAELESAISQLWSEKLAVHPVGLYDNFFALGGDSLLAADLLMDIYERLGVEVDAGVLFLKPTIAELVDDVLAAE</sequence>
<dbReference type="Proteomes" id="UP001144280">
    <property type="component" value="Unassembled WGS sequence"/>
</dbReference>
<comment type="caution">
    <text evidence="4">The sequence shown here is derived from an EMBL/GenBank/DDBJ whole genome shotgun (WGS) entry which is preliminary data.</text>
</comment>
<accession>A0ABQ5QM36</accession>
<dbReference type="InterPro" id="IPR006162">
    <property type="entry name" value="Ppantetheine_attach_site"/>
</dbReference>
<organism evidence="4 5">
    <name type="scientific">Phytohabitans aurantiacus</name>
    <dbReference type="NCBI Taxonomy" id="3016789"/>
    <lineage>
        <taxon>Bacteria</taxon>
        <taxon>Bacillati</taxon>
        <taxon>Actinomycetota</taxon>
        <taxon>Actinomycetes</taxon>
        <taxon>Micromonosporales</taxon>
        <taxon>Micromonosporaceae</taxon>
    </lineage>
</organism>
<evidence type="ECO:0000313" key="4">
    <source>
        <dbReference type="EMBL" id="GLH95315.1"/>
    </source>
</evidence>
<dbReference type="RefSeq" id="WP_281892300.1">
    <property type="nucleotide sequence ID" value="NZ_BSDI01000002.1"/>
</dbReference>
<feature type="domain" description="Carrier" evidence="3">
    <location>
        <begin position="2"/>
        <end position="77"/>
    </location>
</feature>
<evidence type="ECO:0000313" key="5">
    <source>
        <dbReference type="Proteomes" id="UP001144280"/>
    </source>
</evidence>
<name>A0ABQ5QM36_9ACTN</name>
<keyword evidence="5" id="KW-1185">Reference proteome</keyword>
<reference evidence="4" key="1">
    <citation type="submission" date="2022-12" db="EMBL/GenBank/DDBJ databases">
        <title>New Phytohabitans aurantiacus sp. RD004123 nov., an actinomycete isolated from soil.</title>
        <authorList>
            <person name="Triningsih D.W."/>
            <person name="Harunari E."/>
            <person name="Igarashi Y."/>
        </authorList>
    </citation>
    <scope>NUCLEOTIDE SEQUENCE</scope>
    <source>
        <strain evidence="4">RD004123</strain>
    </source>
</reference>
<keyword evidence="1" id="KW-0596">Phosphopantetheine</keyword>
<protein>
    <recommendedName>
        <fullName evidence="3">Carrier domain-containing protein</fullName>
    </recommendedName>
</protein>
<proteinExistence type="predicted"/>
<dbReference type="PROSITE" id="PS50075">
    <property type="entry name" value="CARRIER"/>
    <property type="match status" value="1"/>
</dbReference>
<evidence type="ECO:0000256" key="2">
    <source>
        <dbReference type="ARBA" id="ARBA00022553"/>
    </source>
</evidence>
<dbReference type="Gene3D" id="1.10.1200.10">
    <property type="entry name" value="ACP-like"/>
    <property type="match status" value="1"/>
</dbReference>
<dbReference type="InterPro" id="IPR009081">
    <property type="entry name" value="PP-bd_ACP"/>
</dbReference>
<dbReference type="Pfam" id="PF00550">
    <property type="entry name" value="PP-binding"/>
    <property type="match status" value="1"/>
</dbReference>
<evidence type="ECO:0000259" key="3">
    <source>
        <dbReference type="PROSITE" id="PS50075"/>
    </source>
</evidence>
<keyword evidence="2" id="KW-0597">Phosphoprotein</keyword>
<dbReference type="EMBL" id="BSDI01000002">
    <property type="protein sequence ID" value="GLH95315.1"/>
    <property type="molecule type" value="Genomic_DNA"/>
</dbReference>
<evidence type="ECO:0000256" key="1">
    <source>
        <dbReference type="ARBA" id="ARBA00022450"/>
    </source>
</evidence>
<dbReference type="SUPFAM" id="SSF47336">
    <property type="entry name" value="ACP-like"/>
    <property type="match status" value="1"/>
</dbReference>
<dbReference type="InterPro" id="IPR036736">
    <property type="entry name" value="ACP-like_sf"/>
</dbReference>